<dbReference type="PROSITE" id="PS50110">
    <property type="entry name" value="RESPONSE_REGULATORY"/>
    <property type="match status" value="1"/>
</dbReference>
<proteinExistence type="predicted"/>
<dbReference type="GO" id="GO:0097588">
    <property type="term" value="P:archaeal or bacterial-type flagellum-dependent cell motility"/>
    <property type="evidence" value="ECO:0007669"/>
    <property type="project" value="UniProtKB-KW"/>
</dbReference>
<evidence type="ECO:0000313" key="7">
    <source>
        <dbReference type="EMBL" id="RXJ67424.1"/>
    </source>
</evidence>
<gene>
    <name evidence="7" type="ORF">CRV08_10880</name>
</gene>
<comment type="caution">
    <text evidence="7">The sequence shown here is derived from an EMBL/GenBank/DDBJ whole genome shotgun (WGS) entry which is preliminary data.</text>
</comment>
<dbReference type="GO" id="GO:0006935">
    <property type="term" value="P:chemotaxis"/>
    <property type="evidence" value="ECO:0007669"/>
    <property type="project" value="UniProtKB-KW"/>
</dbReference>
<feature type="domain" description="Response regulatory" evidence="6">
    <location>
        <begin position="12"/>
        <end position="124"/>
    </location>
</feature>
<name>A0A4Q0YCW1_9BACT</name>
<evidence type="ECO:0000259" key="6">
    <source>
        <dbReference type="PROSITE" id="PS50110"/>
    </source>
</evidence>
<dbReference type="PANTHER" id="PTHR44591:SF3">
    <property type="entry name" value="RESPONSE REGULATORY DOMAIN-CONTAINING PROTEIN"/>
    <property type="match status" value="1"/>
</dbReference>
<evidence type="ECO:0000256" key="5">
    <source>
        <dbReference type="PROSITE-ProRule" id="PRU00169"/>
    </source>
</evidence>
<evidence type="ECO:0000256" key="1">
    <source>
        <dbReference type="ARBA" id="ARBA00001946"/>
    </source>
</evidence>
<sequence>MLTNIENLKKYTLLYVEDEETIRTNVVSCLEYIFNVVVAKDGKEGVEKFNLSEIDLIITDLNMPNKDGLSMLKEIKEISPLIPTIVTSAYDEEVKDNLQSLGITKLLKKPFNVKDLIANSIEMLAIK</sequence>
<feature type="modified residue" description="4-aspartylphosphate" evidence="5">
    <location>
        <position position="60"/>
    </location>
</feature>
<protein>
    <submittedName>
        <fullName evidence="7">Response regulator</fullName>
    </submittedName>
</protein>
<dbReference type="PANTHER" id="PTHR44591">
    <property type="entry name" value="STRESS RESPONSE REGULATOR PROTEIN 1"/>
    <property type="match status" value="1"/>
</dbReference>
<evidence type="ECO:0000256" key="3">
    <source>
        <dbReference type="ARBA" id="ARBA00022553"/>
    </source>
</evidence>
<dbReference type="SUPFAM" id="SSF52172">
    <property type="entry name" value="CheY-like"/>
    <property type="match status" value="1"/>
</dbReference>
<evidence type="ECO:0000256" key="4">
    <source>
        <dbReference type="ARBA" id="ARBA00022779"/>
    </source>
</evidence>
<keyword evidence="2" id="KW-0145">Chemotaxis</keyword>
<dbReference type="RefSeq" id="WP_128982004.1">
    <property type="nucleotide sequence ID" value="NZ_PDKJ01000009.1"/>
</dbReference>
<organism evidence="7 8">
    <name type="scientific">Halarcobacter ebronensis</name>
    <dbReference type="NCBI Taxonomy" id="1462615"/>
    <lineage>
        <taxon>Bacteria</taxon>
        <taxon>Pseudomonadati</taxon>
        <taxon>Campylobacterota</taxon>
        <taxon>Epsilonproteobacteria</taxon>
        <taxon>Campylobacterales</taxon>
        <taxon>Arcobacteraceae</taxon>
        <taxon>Halarcobacter</taxon>
    </lineage>
</organism>
<reference evidence="7 8" key="1">
    <citation type="submission" date="2017-10" db="EMBL/GenBank/DDBJ databases">
        <title>Genomics of the genus Arcobacter.</title>
        <authorList>
            <person name="Perez-Cataluna A."/>
            <person name="Figueras M.J."/>
        </authorList>
    </citation>
    <scope>NUCLEOTIDE SEQUENCE [LARGE SCALE GENOMIC DNA]</scope>
    <source>
        <strain evidence="7 8">CECT 8993</strain>
    </source>
</reference>
<dbReference type="SMART" id="SM00448">
    <property type="entry name" value="REC"/>
    <property type="match status" value="1"/>
</dbReference>
<keyword evidence="4" id="KW-0283">Flagellar rotation</keyword>
<keyword evidence="3 5" id="KW-0597">Phosphoprotein</keyword>
<dbReference type="InterPro" id="IPR050595">
    <property type="entry name" value="Bact_response_regulator"/>
</dbReference>
<dbReference type="GO" id="GO:0000160">
    <property type="term" value="P:phosphorelay signal transduction system"/>
    <property type="evidence" value="ECO:0007669"/>
    <property type="project" value="InterPro"/>
</dbReference>
<dbReference type="InterPro" id="IPR001789">
    <property type="entry name" value="Sig_transdc_resp-reg_receiver"/>
</dbReference>
<evidence type="ECO:0000256" key="2">
    <source>
        <dbReference type="ARBA" id="ARBA00022500"/>
    </source>
</evidence>
<dbReference type="CDD" id="cd00156">
    <property type="entry name" value="REC"/>
    <property type="match status" value="1"/>
</dbReference>
<dbReference type="Pfam" id="PF00072">
    <property type="entry name" value="Response_reg"/>
    <property type="match status" value="1"/>
</dbReference>
<dbReference type="InterPro" id="IPR011006">
    <property type="entry name" value="CheY-like_superfamily"/>
</dbReference>
<comment type="cofactor">
    <cofactor evidence="1">
        <name>Mg(2+)</name>
        <dbReference type="ChEBI" id="CHEBI:18420"/>
    </cofactor>
</comment>
<accession>A0A4Q0YCW1</accession>
<dbReference type="AlphaFoldDB" id="A0A4Q0YCW1"/>
<evidence type="ECO:0000313" key="8">
    <source>
        <dbReference type="Proteomes" id="UP000290172"/>
    </source>
</evidence>
<dbReference type="Gene3D" id="3.40.50.2300">
    <property type="match status" value="1"/>
</dbReference>
<dbReference type="EMBL" id="PDKJ01000009">
    <property type="protein sequence ID" value="RXJ67424.1"/>
    <property type="molecule type" value="Genomic_DNA"/>
</dbReference>
<dbReference type="Proteomes" id="UP000290172">
    <property type="component" value="Unassembled WGS sequence"/>
</dbReference>